<dbReference type="Proteomes" id="UP000244336">
    <property type="component" value="Chromosome 8"/>
</dbReference>
<organism evidence="2 3">
    <name type="scientific">Panicum hallii var. hallii</name>
    <dbReference type="NCBI Taxonomy" id="1504633"/>
    <lineage>
        <taxon>Eukaryota</taxon>
        <taxon>Viridiplantae</taxon>
        <taxon>Streptophyta</taxon>
        <taxon>Embryophyta</taxon>
        <taxon>Tracheophyta</taxon>
        <taxon>Spermatophyta</taxon>
        <taxon>Magnoliopsida</taxon>
        <taxon>Liliopsida</taxon>
        <taxon>Poales</taxon>
        <taxon>Poaceae</taxon>
        <taxon>PACMAD clade</taxon>
        <taxon>Panicoideae</taxon>
        <taxon>Panicodae</taxon>
        <taxon>Paniceae</taxon>
        <taxon>Panicinae</taxon>
        <taxon>Panicum</taxon>
        <taxon>Panicum sect. Panicum</taxon>
    </lineage>
</organism>
<dbReference type="EMBL" id="CM009756">
    <property type="protein sequence ID" value="PUZ43737.1"/>
    <property type="molecule type" value="Genomic_DNA"/>
</dbReference>
<name>A0A2T7CK62_9POAL</name>
<dbReference type="Gramene" id="PUZ43737">
    <property type="protein sequence ID" value="PUZ43737"/>
    <property type="gene ID" value="GQ55_8G031800"/>
</dbReference>
<gene>
    <name evidence="2" type="ORF">GQ55_8G031800</name>
</gene>
<dbReference type="AlphaFoldDB" id="A0A2T7CK62"/>
<accession>A0A2T7CK62</accession>
<feature type="region of interest" description="Disordered" evidence="1">
    <location>
        <begin position="1"/>
        <end position="24"/>
    </location>
</feature>
<evidence type="ECO:0000313" key="3">
    <source>
        <dbReference type="Proteomes" id="UP000244336"/>
    </source>
</evidence>
<proteinExistence type="predicted"/>
<evidence type="ECO:0000313" key="2">
    <source>
        <dbReference type="EMBL" id="PUZ43737.1"/>
    </source>
</evidence>
<evidence type="ECO:0000256" key="1">
    <source>
        <dbReference type="SAM" id="MobiDB-lite"/>
    </source>
</evidence>
<keyword evidence="3" id="KW-1185">Reference proteome</keyword>
<reference evidence="2 3" key="1">
    <citation type="submission" date="2018-04" db="EMBL/GenBank/DDBJ databases">
        <title>WGS assembly of Panicum hallii var. hallii HAL2.</title>
        <authorList>
            <person name="Lovell J."/>
            <person name="Jenkins J."/>
            <person name="Lowry D."/>
            <person name="Mamidi S."/>
            <person name="Sreedasyam A."/>
            <person name="Weng X."/>
            <person name="Barry K."/>
            <person name="Bonette J."/>
            <person name="Campitelli B."/>
            <person name="Daum C."/>
            <person name="Gordon S."/>
            <person name="Gould B."/>
            <person name="Lipzen A."/>
            <person name="MacQueen A."/>
            <person name="Palacio-Mejia J."/>
            <person name="Plott C."/>
            <person name="Shakirov E."/>
            <person name="Shu S."/>
            <person name="Yoshinaga Y."/>
            <person name="Zane M."/>
            <person name="Rokhsar D."/>
            <person name="Grimwood J."/>
            <person name="Schmutz J."/>
            <person name="Juenger T."/>
        </authorList>
    </citation>
    <scope>NUCLEOTIDE SEQUENCE [LARGE SCALE GENOMIC DNA]</scope>
    <source>
        <strain evidence="3">cv. HAL2</strain>
    </source>
</reference>
<protein>
    <submittedName>
        <fullName evidence="2">Uncharacterized protein</fullName>
    </submittedName>
</protein>
<sequence>MAAAAAGGVDRAIPPPATSGRPAHCASCARPVKFLQIPSRADDGAAQTTLRIPDRALRRPSLLVAHRRWLP</sequence>